<evidence type="ECO:0000256" key="5">
    <source>
        <dbReference type="ARBA" id="ARBA00022741"/>
    </source>
</evidence>
<dbReference type="SUPFAM" id="SSF52540">
    <property type="entry name" value="P-loop containing nucleoside triphosphate hydrolases"/>
    <property type="match status" value="1"/>
</dbReference>
<keyword evidence="3" id="KW-0808">Transferase</keyword>
<evidence type="ECO:0000313" key="9">
    <source>
        <dbReference type="EMBL" id="KAK0428808.1"/>
    </source>
</evidence>
<dbReference type="AlphaFoldDB" id="A0AA39MCI0"/>
<dbReference type="Pfam" id="PF02223">
    <property type="entry name" value="Thymidylate_kin"/>
    <property type="match status" value="1"/>
</dbReference>
<dbReference type="EMBL" id="JAUCMV010000001">
    <property type="protein sequence ID" value="KAK0428808.1"/>
    <property type="molecule type" value="Genomic_DNA"/>
</dbReference>
<comment type="caution">
    <text evidence="9">The sequence shown here is derived from an EMBL/GenBank/DDBJ whole genome shotgun (WGS) entry which is preliminary data.</text>
</comment>
<feature type="domain" description="Thymidylate kinase-like" evidence="8">
    <location>
        <begin position="36"/>
        <end position="215"/>
    </location>
</feature>
<evidence type="ECO:0000256" key="1">
    <source>
        <dbReference type="ARBA" id="ARBA00009776"/>
    </source>
</evidence>
<dbReference type="InterPro" id="IPR018094">
    <property type="entry name" value="Thymidylate_kinase"/>
</dbReference>
<dbReference type="PANTHER" id="PTHR10344:SF1">
    <property type="entry name" value="THYMIDYLATE KINASE"/>
    <property type="match status" value="1"/>
</dbReference>
<evidence type="ECO:0000259" key="8">
    <source>
        <dbReference type="Pfam" id="PF02223"/>
    </source>
</evidence>
<evidence type="ECO:0000256" key="2">
    <source>
        <dbReference type="ARBA" id="ARBA00012980"/>
    </source>
</evidence>
<sequence>MLRWLPGIRRSVRIREMAAFASGDAPTRRRGLLIVFEGLDRSGKTTQAKRIVETLNEAGHKAVYSSFPDREAPRTGQIIHDHLTTKSSLFRKEAIHLIFSQNRWQKIDGLVELLNEGAIVIVDRYVASGVSYTLAKGLPKWFARETDVGLPQPDHVVYLNVSPEVAQQRGNYGDEAFERKDFQAKVRKEMDEFRKHPTWKEVDANLMKDEVHGQIKKLIMEMIEENRPETVNRIKPDYFGSVTSNTDFSPKEFEFEAERGLLISFDGPNAGVLAQSFSDSSSAEIIDLQCSTDDLPSREKALTIAAHFWDQHEKILEKLSSGTNVVLLHYVPSSISAVLEVIGDKKWIAALFYGLPHPDLVVTTDPKMKGIAENNEWIVPSSEDEEVLLEEVFTRSRNRDLRNLGRFTDKNLRL</sequence>
<comment type="similarity">
    <text evidence="1">Belongs to the thymidylate kinase family.</text>
</comment>
<dbReference type="HAMAP" id="MF_00165">
    <property type="entry name" value="Thymidylate_kinase"/>
    <property type="match status" value="1"/>
</dbReference>
<dbReference type="InterPro" id="IPR027417">
    <property type="entry name" value="P-loop_NTPase"/>
</dbReference>
<keyword evidence="6" id="KW-0418">Kinase</keyword>
<accession>A0AA39MCI0</accession>
<reference evidence="9" key="1">
    <citation type="submission" date="2023-06" db="EMBL/GenBank/DDBJ databases">
        <title>Genomic analysis of the entomopathogenic nematode Steinernema hermaphroditum.</title>
        <authorList>
            <person name="Schwarz E.M."/>
            <person name="Heppert J.K."/>
            <person name="Baniya A."/>
            <person name="Schwartz H.T."/>
            <person name="Tan C.-H."/>
            <person name="Antoshechkin I."/>
            <person name="Sternberg P.W."/>
            <person name="Goodrich-Blair H."/>
            <person name="Dillman A.R."/>
        </authorList>
    </citation>
    <scope>NUCLEOTIDE SEQUENCE</scope>
    <source>
        <strain evidence="9">PS9179</strain>
        <tissue evidence="9">Whole animal</tissue>
    </source>
</reference>
<organism evidence="9 10">
    <name type="scientific">Steinernema hermaphroditum</name>
    <dbReference type="NCBI Taxonomy" id="289476"/>
    <lineage>
        <taxon>Eukaryota</taxon>
        <taxon>Metazoa</taxon>
        <taxon>Ecdysozoa</taxon>
        <taxon>Nematoda</taxon>
        <taxon>Chromadorea</taxon>
        <taxon>Rhabditida</taxon>
        <taxon>Tylenchina</taxon>
        <taxon>Panagrolaimomorpha</taxon>
        <taxon>Strongyloidoidea</taxon>
        <taxon>Steinernematidae</taxon>
        <taxon>Steinernema</taxon>
    </lineage>
</organism>
<protein>
    <recommendedName>
        <fullName evidence="2">dTMP kinase</fullName>
        <ecNumber evidence="2">2.7.4.9</ecNumber>
    </recommendedName>
</protein>
<dbReference type="GO" id="GO:0004798">
    <property type="term" value="F:dTMP kinase activity"/>
    <property type="evidence" value="ECO:0007669"/>
    <property type="project" value="UniProtKB-EC"/>
</dbReference>
<name>A0AA39MCI0_9BILA</name>
<dbReference type="CDD" id="cd01672">
    <property type="entry name" value="TMPK"/>
    <property type="match status" value="1"/>
</dbReference>
<dbReference type="Gene3D" id="3.40.50.300">
    <property type="entry name" value="P-loop containing nucleotide triphosphate hydrolases"/>
    <property type="match status" value="2"/>
</dbReference>
<evidence type="ECO:0000313" key="10">
    <source>
        <dbReference type="Proteomes" id="UP001175271"/>
    </source>
</evidence>
<dbReference type="GO" id="GO:0005524">
    <property type="term" value="F:ATP binding"/>
    <property type="evidence" value="ECO:0007669"/>
    <property type="project" value="UniProtKB-KW"/>
</dbReference>
<keyword evidence="7" id="KW-0067">ATP-binding</keyword>
<keyword evidence="4" id="KW-0545">Nucleotide biosynthesis</keyword>
<keyword evidence="5" id="KW-0547">Nucleotide-binding</keyword>
<evidence type="ECO:0000256" key="6">
    <source>
        <dbReference type="ARBA" id="ARBA00022777"/>
    </source>
</evidence>
<dbReference type="InterPro" id="IPR039430">
    <property type="entry name" value="Thymidylate_kin-like_dom"/>
</dbReference>
<gene>
    <name evidence="9" type="ORF">QR680_011017</name>
</gene>
<dbReference type="EC" id="2.7.4.9" evidence="2"/>
<evidence type="ECO:0000256" key="4">
    <source>
        <dbReference type="ARBA" id="ARBA00022727"/>
    </source>
</evidence>
<keyword evidence="10" id="KW-1185">Reference proteome</keyword>
<dbReference type="GO" id="GO:0006227">
    <property type="term" value="P:dUDP biosynthetic process"/>
    <property type="evidence" value="ECO:0007669"/>
    <property type="project" value="TreeGrafter"/>
</dbReference>
<dbReference type="GO" id="GO:0005737">
    <property type="term" value="C:cytoplasm"/>
    <property type="evidence" value="ECO:0007669"/>
    <property type="project" value="TreeGrafter"/>
</dbReference>
<dbReference type="NCBIfam" id="TIGR00041">
    <property type="entry name" value="DTMP_kinase"/>
    <property type="match status" value="1"/>
</dbReference>
<dbReference type="Proteomes" id="UP001175271">
    <property type="component" value="Unassembled WGS sequence"/>
</dbReference>
<dbReference type="PANTHER" id="PTHR10344">
    <property type="entry name" value="THYMIDYLATE KINASE"/>
    <property type="match status" value="1"/>
</dbReference>
<proteinExistence type="inferred from homology"/>
<dbReference type="GO" id="GO:0006235">
    <property type="term" value="P:dTTP biosynthetic process"/>
    <property type="evidence" value="ECO:0007669"/>
    <property type="project" value="TreeGrafter"/>
</dbReference>
<evidence type="ECO:0000256" key="3">
    <source>
        <dbReference type="ARBA" id="ARBA00022679"/>
    </source>
</evidence>
<evidence type="ECO:0000256" key="7">
    <source>
        <dbReference type="ARBA" id="ARBA00022840"/>
    </source>
</evidence>
<dbReference type="GO" id="GO:0006233">
    <property type="term" value="P:dTDP biosynthetic process"/>
    <property type="evidence" value="ECO:0007669"/>
    <property type="project" value="InterPro"/>
</dbReference>